<name>A0A423WHU1_CYTCH</name>
<dbReference type="Pfam" id="PF20150">
    <property type="entry name" value="2EXR"/>
    <property type="match status" value="1"/>
</dbReference>
<dbReference type="OrthoDB" id="5223316at2759"/>
<organism evidence="2 3">
    <name type="scientific">Cytospora chrysosperma</name>
    <name type="common">Cytospora canker fungus</name>
    <name type="synonym">Sphaeria chrysosperma</name>
    <dbReference type="NCBI Taxonomy" id="252740"/>
    <lineage>
        <taxon>Eukaryota</taxon>
        <taxon>Fungi</taxon>
        <taxon>Dikarya</taxon>
        <taxon>Ascomycota</taxon>
        <taxon>Pezizomycotina</taxon>
        <taxon>Sordariomycetes</taxon>
        <taxon>Sordariomycetidae</taxon>
        <taxon>Diaporthales</taxon>
        <taxon>Cytosporaceae</taxon>
        <taxon>Cytospora</taxon>
    </lineage>
</organism>
<dbReference type="InterPro" id="IPR045518">
    <property type="entry name" value="2EXR"/>
</dbReference>
<sequence>MVETIIGDGKKSGYGHTASPLFTRLPAELRLEIYREAFSGSQATIEEASSDSSVFFIKPTNHNRLLFTCHQVYKEACPAYWSKTAVRTRPGSRLEFDQEQILRVIPSHARSLIEELQGKMLDSYVERGIVAFFGHFKRLRTFPIG</sequence>
<accession>A0A423WHU1</accession>
<dbReference type="EMBL" id="LJZO01000004">
    <property type="protein sequence ID" value="ROW02834.1"/>
    <property type="molecule type" value="Genomic_DNA"/>
</dbReference>
<dbReference type="Proteomes" id="UP000284375">
    <property type="component" value="Unassembled WGS sequence"/>
</dbReference>
<dbReference type="PANTHER" id="PTHR42085:SF2">
    <property type="entry name" value="F-BOX DOMAIN-CONTAINING PROTEIN"/>
    <property type="match status" value="1"/>
</dbReference>
<evidence type="ECO:0000313" key="3">
    <source>
        <dbReference type="Proteomes" id="UP000284375"/>
    </source>
</evidence>
<evidence type="ECO:0000313" key="2">
    <source>
        <dbReference type="EMBL" id="ROW02834.1"/>
    </source>
</evidence>
<evidence type="ECO:0000259" key="1">
    <source>
        <dbReference type="Pfam" id="PF20150"/>
    </source>
</evidence>
<proteinExistence type="predicted"/>
<dbReference type="PANTHER" id="PTHR42085">
    <property type="entry name" value="F-BOX DOMAIN-CONTAINING PROTEIN"/>
    <property type="match status" value="1"/>
</dbReference>
<dbReference type="AlphaFoldDB" id="A0A423WHU1"/>
<feature type="domain" description="2EXR" evidence="1">
    <location>
        <begin position="20"/>
        <end position="81"/>
    </location>
</feature>
<reference evidence="2 3" key="1">
    <citation type="submission" date="2015-09" db="EMBL/GenBank/DDBJ databases">
        <title>Host preference determinants of Valsa canker pathogens revealed by comparative genomics.</title>
        <authorList>
            <person name="Yin Z."/>
            <person name="Huang L."/>
        </authorList>
    </citation>
    <scope>NUCLEOTIDE SEQUENCE [LARGE SCALE GENOMIC DNA]</scope>
    <source>
        <strain evidence="2 3">YSFL</strain>
    </source>
</reference>
<dbReference type="InterPro" id="IPR038883">
    <property type="entry name" value="AN11006-like"/>
</dbReference>
<gene>
    <name evidence="2" type="ORF">VSDG_01848</name>
</gene>
<keyword evidence="3" id="KW-1185">Reference proteome</keyword>
<protein>
    <recommendedName>
        <fullName evidence="1">2EXR domain-containing protein</fullName>
    </recommendedName>
</protein>
<comment type="caution">
    <text evidence="2">The sequence shown here is derived from an EMBL/GenBank/DDBJ whole genome shotgun (WGS) entry which is preliminary data.</text>
</comment>